<dbReference type="AlphaFoldDB" id="A0A174AEQ9"/>
<dbReference type="PROSITE" id="PS50887">
    <property type="entry name" value="GGDEF"/>
    <property type="match status" value="1"/>
</dbReference>
<dbReference type="SUPFAM" id="SSF55073">
    <property type="entry name" value="Nucleotide cyclase"/>
    <property type="match status" value="1"/>
</dbReference>
<dbReference type="Proteomes" id="UP000095651">
    <property type="component" value="Unassembled WGS sequence"/>
</dbReference>
<dbReference type="EC" id="2.7.7.65" evidence="2"/>
<organism evidence="2 4">
    <name type="scientific">Hungatella hathewayi</name>
    <dbReference type="NCBI Taxonomy" id="154046"/>
    <lineage>
        <taxon>Bacteria</taxon>
        <taxon>Bacillati</taxon>
        <taxon>Bacillota</taxon>
        <taxon>Clostridia</taxon>
        <taxon>Lachnospirales</taxon>
        <taxon>Lachnospiraceae</taxon>
        <taxon>Hungatella</taxon>
    </lineage>
</organism>
<dbReference type="RefSeq" id="WP_055653574.1">
    <property type="nucleotide sequence ID" value="NZ_CABIXC010000002.1"/>
</dbReference>
<dbReference type="InterPro" id="IPR000160">
    <property type="entry name" value="GGDEF_dom"/>
</dbReference>
<dbReference type="SMART" id="SM00267">
    <property type="entry name" value="GGDEF"/>
    <property type="match status" value="1"/>
</dbReference>
<dbReference type="GO" id="GO:0052621">
    <property type="term" value="F:diguanylate cyclase activity"/>
    <property type="evidence" value="ECO:0007669"/>
    <property type="project" value="UniProtKB-EC"/>
</dbReference>
<dbReference type="Pfam" id="PF00990">
    <property type="entry name" value="GGDEF"/>
    <property type="match status" value="1"/>
</dbReference>
<dbReference type="InterPro" id="IPR043128">
    <property type="entry name" value="Rev_trsase/Diguanyl_cyclase"/>
</dbReference>
<dbReference type="CDD" id="cd01949">
    <property type="entry name" value="GGDEF"/>
    <property type="match status" value="1"/>
</dbReference>
<protein>
    <submittedName>
        <fullName evidence="2">Diguanylate cyclase (GGDEF) domain</fullName>
        <ecNumber evidence="2">2.7.7.65</ecNumber>
    </submittedName>
    <submittedName>
        <fullName evidence="3">GGDEF domain-containing protein</fullName>
    </submittedName>
</protein>
<gene>
    <name evidence="2" type="primary">yfiN_2</name>
    <name evidence="3" type="ORF">DXC39_17355</name>
    <name evidence="2" type="ORF">ERS852407_01316</name>
</gene>
<accession>A0A174AEQ9</accession>
<dbReference type="InterPro" id="IPR029787">
    <property type="entry name" value="Nucleotide_cyclase"/>
</dbReference>
<name>A0A174AEQ9_9FIRM</name>
<keyword evidence="2" id="KW-0548">Nucleotidyltransferase</keyword>
<reference evidence="3 5" key="2">
    <citation type="submission" date="2018-08" db="EMBL/GenBank/DDBJ databases">
        <title>A genome reference for cultivated species of the human gut microbiota.</title>
        <authorList>
            <person name="Zou Y."/>
            <person name="Xue W."/>
            <person name="Luo G."/>
        </authorList>
    </citation>
    <scope>NUCLEOTIDE SEQUENCE [LARGE SCALE GENOMIC DNA]</scope>
    <source>
        <strain evidence="3 5">TF05-11AC</strain>
    </source>
</reference>
<dbReference type="EMBL" id="QSSQ01000018">
    <property type="protein sequence ID" value="RGM02803.1"/>
    <property type="molecule type" value="Genomic_DNA"/>
</dbReference>
<evidence type="ECO:0000259" key="1">
    <source>
        <dbReference type="PROSITE" id="PS50887"/>
    </source>
</evidence>
<dbReference type="PANTHER" id="PTHR45138:SF9">
    <property type="entry name" value="DIGUANYLATE CYCLASE DGCM-RELATED"/>
    <property type="match status" value="1"/>
</dbReference>
<dbReference type="InterPro" id="IPR050469">
    <property type="entry name" value="Diguanylate_Cyclase"/>
</dbReference>
<dbReference type="PANTHER" id="PTHR45138">
    <property type="entry name" value="REGULATORY COMPONENTS OF SENSORY TRANSDUCTION SYSTEM"/>
    <property type="match status" value="1"/>
</dbReference>
<proteinExistence type="predicted"/>
<dbReference type="NCBIfam" id="TIGR00254">
    <property type="entry name" value="GGDEF"/>
    <property type="match status" value="1"/>
</dbReference>
<evidence type="ECO:0000313" key="3">
    <source>
        <dbReference type="EMBL" id="RGM02803.1"/>
    </source>
</evidence>
<evidence type="ECO:0000313" key="5">
    <source>
        <dbReference type="Proteomes" id="UP000261257"/>
    </source>
</evidence>
<reference evidence="2 4" key="1">
    <citation type="submission" date="2015-09" db="EMBL/GenBank/DDBJ databases">
        <authorList>
            <consortium name="Pathogen Informatics"/>
        </authorList>
    </citation>
    <scope>NUCLEOTIDE SEQUENCE [LARGE SCALE GENOMIC DNA]</scope>
    <source>
        <strain evidence="2 4">2789STDY5608850</strain>
    </source>
</reference>
<dbReference type="Gene3D" id="3.30.70.270">
    <property type="match status" value="1"/>
</dbReference>
<keyword evidence="2" id="KW-0808">Transferase</keyword>
<sequence length="331" mass="37678">MKRDLEALKEENKILSNLASHDWLTGIYNRGATETKINQLLAEKKTGVLFVLDVDQFKQINDRYGHIRGDSVIQEVVRILSLMTFKNDILGRVGGDEFVIYMPLAQDQSFVDERCRQIRTRLLGIQMTSPLINGISVTVCGSLYQSGDDYKSLFDRADQLLLAEKQKKNKKPALTAAEERRSAAKKGIDIDMALIRSELSEQELTSGAYCQDYDTFKSIYRFVERRLRRSGESAYIILFTLTDKNGDFPMLQTRELQMDTLKSVTQHSLRLGDVFTQYSSCQYLVMVSDVDNQNAELIANRISETFYAETAAIKDKLLLHHCYPLKPAGTT</sequence>
<dbReference type="Proteomes" id="UP000261257">
    <property type="component" value="Unassembled WGS sequence"/>
</dbReference>
<evidence type="ECO:0000313" key="2">
    <source>
        <dbReference type="EMBL" id="CUN87072.1"/>
    </source>
</evidence>
<dbReference type="EMBL" id="CYZE01000002">
    <property type="protein sequence ID" value="CUN87072.1"/>
    <property type="molecule type" value="Genomic_DNA"/>
</dbReference>
<feature type="domain" description="GGDEF" evidence="1">
    <location>
        <begin position="45"/>
        <end position="179"/>
    </location>
</feature>
<evidence type="ECO:0000313" key="4">
    <source>
        <dbReference type="Proteomes" id="UP000095651"/>
    </source>
</evidence>